<evidence type="ECO:0000313" key="2">
    <source>
        <dbReference type="Proteomes" id="UP000316394"/>
    </source>
</evidence>
<sequence>MKLYEVIVMNVFGTDISHFVVAKNEDNAKKMVLDYYSAHDDGIRPTVTMYDLAVSGPIEPENYADEVMLA</sequence>
<accession>A0A517D496</accession>
<name>A0A517D496_LIMRT</name>
<reference evidence="1 2" key="1">
    <citation type="submission" date="2019-07" db="EMBL/GenBank/DDBJ databases">
        <title>Gastrointestinal microbiota of Peromyscus leucopus, the white-footed mouse.</title>
        <authorList>
            <person name="Milovic A."/>
            <person name="Bassam K."/>
            <person name="Barbour A.G."/>
        </authorList>
    </citation>
    <scope>NUCLEOTIDE SEQUENCE [LARGE SCALE GENOMIC DNA]</scope>
    <source>
        <strain evidence="1 2">LL7</strain>
    </source>
</reference>
<dbReference type="RefSeq" id="WP_144226707.1">
    <property type="nucleotide sequence ID" value="NZ_CP041676.1"/>
</dbReference>
<protein>
    <submittedName>
        <fullName evidence="1">Uncharacterized protein</fullName>
    </submittedName>
</protein>
<dbReference type="AlphaFoldDB" id="A0A517D496"/>
<dbReference type="EMBL" id="CP041676">
    <property type="protein sequence ID" value="QDR72159.1"/>
    <property type="molecule type" value="Genomic_DNA"/>
</dbReference>
<dbReference type="Proteomes" id="UP000316394">
    <property type="component" value="Chromosome"/>
</dbReference>
<organism evidence="1 2">
    <name type="scientific">Limosilactobacillus reuteri</name>
    <name type="common">Lactobacillus reuteri</name>
    <dbReference type="NCBI Taxonomy" id="1598"/>
    <lineage>
        <taxon>Bacteria</taxon>
        <taxon>Bacillati</taxon>
        <taxon>Bacillota</taxon>
        <taxon>Bacilli</taxon>
        <taxon>Lactobacillales</taxon>
        <taxon>Lactobacillaceae</taxon>
        <taxon>Limosilactobacillus</taxon>
    </lineage>
</organism>
<gene>
    <name evidence="1" type="ORF">FOD75_03165</name>
</gene>
<proteinExistence type="predicted"/>
<evidence type="ECO:0000313" key="1">
    <source>
        <dbReference type="EMBL" id="QDR72159.1"/>
    </source>
</evidence>